<keyword evidence="4 5" id="KW-0717">Septation</keyword>
<dbReference type="InterPro" id="IPR024757">
    <property type="entry name" value="FtsZ_C"/>
</dbReference>
<evidence type="ECO:0000256" key="1">
    <source>
        <dbReference type="ARBA" id="ARBA00009690"/>
    </source>
</evidence>
<dbReference type="GO" id="GO:0005737">
    <property type="term" value="C:cytoplasm"/>
    <property type="evidence" value="ECO:0007669"/>
    <property type="project" value="UniProtKB-SubCell"/>
</dbReference>
<evidence type="ECO:0000256" key="3">
    <source>
        <dbReference type="ARBA" id="ARBA00023134"/>
    </source>
</evidence>
<dbReference type="GO" id="GO:0003924">
    <property type="term" value="F:GTPase activity"/>
    <property type="evidence" value="ECO:0007669"/>
    <property type="project" value="UniProtKB-UniRule"/>
</dbReference>
<evidence type="ECO:0000313" key="10">
    <source>
        <dbReference type="Proteomes" id="UP000284794"/>
    </source>
</evidence>
<accession>A0A414DHX0</accession>
<comment type="subcellular location">
    <subcellularLocation>
        <location evidence="5">Cytoplasm</location>
    </subcellularLocation>
    <text evidence="5">Assembles at midcell at the inner surface of the cytoplasmic membrane.</text>
</comment>
<protein>
    <recommendedName>
        <fullName evidence="5 6">Cell division protein FtsZ</fullName>
    </recommendedName>
</protein>
<dbReference type="PANTHER" id="PTHR30314:SF3">
    <property type="entry name" value="MITOCHONDRIAL DIVISION PROTEIN FSZA"/>
    <property type="match status" value="1"/>
</dbReference>
<dbReference type="SMART" id="SM00865">
    <property type="entry name" value="Tubulin_C"/>
    <property type="match status" value="1"/>
</dbReference>
<dbReference type="InterPro" id="IPR036525">
    <property type="entry name" value="Tubulin/FtsZ_GTPase_sf"/>
</dbReference>
<dbReference type="RefSeq" id="WP_118148098.1">
    <property type="nucleotide sequence ID" value="NZ_QRNK01000007.1"/>
</dbReference>
<keyword evidence="2 5" id="KW-0547">Nucleotide-binding</keyword>
<feature type="binding site" evidence="5">
    <location>
        <position position="142"/>
    </location>
    <ligand>
        <name>GTP</name>
        <dbReference type="ChEBI" id="CHEBI:37565"/>
    </ligand>
</feature>
<dbReference type="InterPro" id="IPR008280">
    <property type="entry name" value="Tub_FtsZ_C"/>
</dbReference>
<organism evidence="9 10">
    <name type="scientific">Lachnospira eligens</name>
    <dbReference type="NCBI Taxonomy" id="39485"/>
    <lineage>
        <taxon>Bacteria</taxon>
        <taxon>Bacillati</taxon>
        <taxon>Bacillota</taxon>
        <taxon>Clostridia</taxon>
        <taxon>Lachnospirales</taxon>
        <taxon>Lachnospiraceae</taxon>
        <taxon>Lachnospira</taxon>
    </lineage>
</organism>
<dbReference type="Proteomes" id="UP000284794">
    <property type="component" value="Unassembled WGS sequence"/>
</dbReference>
<evidence type="ECO:0000256" key="2">
    <source>
        <dbReference type="ARBA" id="ARBA00022741"/>
    </source>
</evidence>
<dbReference type="Pfam" id="PF00091">
    <property type="entry name" value="Tubulin"/>
    <property type="match status" value="1"/>
</dbReference>
<dbReference type="GO" id="GO:0051258">
    <property type="term" value="P:protein polymerization"/>
    <property type="evidence" value="ECO:0007669"/>
    <property type="project" value="UniProtKB-UniRule"/>
</dbReference>
<gene>
    <name evidence="5" type="primary">ftsZ</name>
    <name evidence="9" type="ORF">DW811_01795</name>
</gene>
<feature type="domain" description="Tubulin/FtsZ GTPase" evidence="7">
    <location>
        <begin position="16"/>
        <end position="208"/>
    </location>
</feature>
<reference evidence="9 10" key="1">
    <citation type="submission" date="2018-08" db="EMBL/GenBank/DDBJ databases">
        <title>A genome reference for cultivated species of the human gut microbiota.</title>
        <authorList>
            <person name="Zou Y."/>
            <person name="Xue W."/>
            <person name="Luo G."/>
        </authorList>
    </citation>
    <scope>NUCLEOTIDE SEQUENCE [LARGE SCALE GENOMIC DNA]</scope>
    <source>
        <strain evidence="9 10">AM32-2AC</strain>
    </source>
</reference>
<comment type="subunit">
    <text evidence="5">Homodimer. Polymerizes to form a dynamic ring structure in a strictly GTP-dependent manner. Interacts directly with several other division proteins.</text>
</comment>
<dbReference type="HAMAP" id="MF_00909">
    <property type="entry name" value="FtsZ"/>
    <property type="match status" value="1"/>
</dbReference>
<dbReference type="GO" id="GO:0043093">
    <property type="term" value="P:FtsZ-dependent cytokinesis"/>
    <property type="evidence" value="ECO:0007669"/>
    <property type="project" value="UniProtKB-UniRule"/>
</dbReference>
<dbReference type="GO" id="GO:0032153">
    <property type="term" value="C:cell division site"/>
    <property type="evidence" value="ECO:0007669"/>
    <property type="project" value="UniProtKB-UniRule"/>
</dbReference>
<dbReference type="SUPFAM" id="SSF52490">
    <property type="entry name" value="Tubulin nucleotide-binding domain-like"/>
    <property type="match status" value="1"/>
</dbReference>
<dbReference type="EMBL" id="QSIS01000002">
    <property type="protein sequence ID" value="RHD10405.1"/>
    <property type="molecule type" value="Genomic_DNA"/>
</dbReference>
<dbReference type="Pfam" id="PF12327">
    <property type="entry name" value="FtsZ_C"/>
    <property type="match status" value="1"/>
</dbReference>
<dbReference type="InterPro" id="IPR000158">
    <property type="entry name" value="Cell_div_FtsZ"/>
</dbReference>
<dbReference type="InterPro" id="IPR018316">
    <property type="entry name" value="Tubulin/FtsZ_2-layer-sand-dom"/>
</dbReference>
<dbReference type="PANTHER" id="PTHR30314">
    <property type="entry name" value="CELL DIVISION PROTEIN FTSZ-RELATED"/>
    <property type="match status" value="1"/>
</dbReference>
<sequence length="373" mass="39940">MLEIMDTDYQSSNMPNIKVIGVGGCGNNAINRLAHQTPYPIQFVAINTDQMVLDKSEADTCITIGKKLTGGFGAGGNPEIAYAAAEENADEIKEIINDANMVILTAGMGGGTGTGALPYIAKMCKDLGILTVAVVTTPFSFENPNRSDVARAGIQNLEKCVDTLLVISNDKLLTSNEKIVTMSSAFTLADSVLKNSIDTITNIVFNCGTVNLDFNDLKTVLGDKGYGHLGIGYADENTSITDAIKQAVNSPLLSTNLSGAKYVMINSSGDVNLIELNNAIQYIQEIVGTEAKIMWGTVSSKEQLEDNKNSLITIIATGLNDSSDTNKTSSTNLPMKNTYNTVKASDINNLLAKSEKKENELVIPTFLQSRMKK</sequence>
<dbReference type="FunFam" id="3.40.50.1440:FF:000001">
    <property type="entry name" value="Cell division protein FtsZ"/>
    <property type="match status" value="1"/>
</dbReference>
<comment type="similarity">
    <text evidence="1 5">Belongs to the FtsZ family.</text>
</comment>
<keyword evidence="5 9" id="KW-0132">Cell division</keyword>
<dbReference type="GO" id="GO:0005525">
    <property type="term" value="F:GTP binding"/>
    <property type="evidence" value="ECO:0007669"/>
    <property type="project" value="UniProtKB-UniRule"/>
</dbReference>
<evidence type="ECO:0000259" key="8">
    <source>
        <dbReference type="SMART" id="SM00865"/>
    </source>
</evidence>
<comment type="function">
    <text evidence="5">Essential cell division protein that forms a contractile ring structure (Z ring) at the future cell division site. The regulation of the ring assembly controls the timing and the location of cell division. One of the functions of the FtsZ ring is to recruit other cell division proteins to the septum to produce a new cell wall between the dividing cells. Binds GTP and shows GTPase activity.</text>
</comment>
<dbReference type="SUPFAM" id="SSF55307">
    <property type="entry name" value="Tubulin C-terminal domain-like"/>
    <property type="match status" value="1"/>
</dbReference>
<evidence type="ECO:0000256" key="6">
    <source>
        <dbReference type="NCBIfam" id="TIGR00065"/>
    </source>
</evidence>
<keyword evidence="3 5" id="KW-0342">GTP-binding</keyword>
<feature type="binding site" evidence="5">
    <location>
        <position position="146"/>
    </location>
    <ligand>
        <name>GTP</name>
        <dbReference type="ChEBI" id="CHEBI:37565"/>
    </ligand>
</feature>
<keyword evidence="5" id="KW-0963">Cytoplasm</keyword>
<comment type="caution">
    <text evidence="5">Lacks conserved residue(s) required for the propagation of feature annotation.</text>
</comment>
<feature type="binding site" evidence="5">
    <location>
        <position position="190"/>
    </location>
    <ligand>
        <name>GTP</name>
        <dbReference type="ChEBI" id="CHEBI:37565"/>
    </ligand>
</feature>
<dbReference type="Gene3D" id="3.40.50.1440">
    <property type="entry name" value="Tubulin/FtsZ, GTPase domain"/>
    <property type="match status" value="1"/>
</dbReference>
<keyword evidence="5" id="KW-0131">Cell cycle</keyword>
<comment type="caution">
    <text evidence="9">The sequence shown here is derived from an EMBL/GenBank/DDBJ whole genome shotgun (WGS) entry which is preliminary data.</text>
</comment>
<dbReference type="GO" id="GO:0000917">
    <property type="term" value="P:division septum assembly"/>
    <property type="evidence" value="ECO:0007669"/>
    <property type="project" value="UniProtKB-KW"/>
</dbReference>
<proteinExistence type="inferred from homology"/>
<name>A0A414DHX0_9FIRM</name>
<dbReference type="AlphaFoldDB" id="A0A414DHX0"/>
<feature type="domain" description="Tubulin/FtsZ 2-layer sandwich" evidence="8">
    <location>
        <begin position="210"/>
        <end position="328"/>
    </location>
</feature>
<feature type="binding site" evidence="5">
    <location>
        <begin position="111"/>
        <end position="113"/>
    </location>
    <ligand>
        <name>GTP</name>
        <dbReference type="ChEBI" id="CHEBI:37565"/>
    </ligand>
</feature>
<dbReference type="CDD" id="cd02201">
    <property type="entry name" value="FtsZ_type1"/>
    <property type="match status" value="1"/>
</dbReference>
<dbReference type="SMART" id="SM00864">
    <property type="entry name" value="Tubulin"/>
    <property type="match status" value="1"/>
</dbReference>
<evidence type="ECO:0000256" key="4">
    <source>
        <dbReference type="ARBA" id="ARBA00023210"/>
    </source>
</evidence>
<dbReference type="InterPro" id="IPR045061">
    <property type="entry name" value="FtsZ/CetZ"/>
</dbReference>
<evidence type="ECO:0000313" key="9">
    <source>
        <dbReference type="EMBL" id="RHD10405.1"/>
    </source>
</evidence>
<evidence type="ECO:0000259" key="7">
    <source>
        <dbReference type="SMART" id="SM00864"/>
    </source>
</evidence>
<dbReference type="InterPro" id="IPR003008">
    <property type="entry name" value="Tubulin_FtsZ_GTPase"/>
</dbReference>
<evidence type="ECO:0000256" key="5">
    <source>
        <dbReference type="HAMAP-Rule" id="MF_00909"/>
    </source>
</evidence>
<dbReference type="NCBIfam" id="TIGR00065">
    <property type="entry name" value="ftsZ"/>
    <property type="match status" value="1"/>
</dbReference>
<dbReference type="PRINTS" id="PR00423">
    <property type="entry name" value="CELLDVISFTSZ"/>
</dbReference>